<keyword evidence="7" id="KW-1185">Reference proteome</keyword>
<proteinExistence type="inferred from homology"/>
<evidence type="ECO:0000313" key="6">
    <source>
        <dbReference type="EMBL" id="CDR30578.1"/>
    </source>
</evidence>
<accession>A0A061A9N4</accession>
<evidence type="ECO:0000256" key="4">
    <source>
        <dbReference type="HAMAP-Rule" id="MF_00271"/>
    </source>
</evidence>
<feature type="coiled-coil region" evidence="5">
    <location>
        <begin position="143"/>
        <end position="170"/>
    </location>
</feature>
<evidence type="ECO:0000256" key="2">
    <source>
        <dbReference type="ARBA" id="ARBA00022448"/>
    </source>
</evidence>
<dbReference type="PATRIC" id="fig|35623.3.peg.506"/>
<keyword evidence="4" id="KW-0066">ATP synthesis</keyword>
<dbReference type="HAMAP" id="MF_00271">
    <property type="entry name" value="ATP_synth_D_arch"/>
    <property type="match status" value="1"/>
</dbReference>
<dbReference type="STRING" id="35623.Aocu_05050"/>
<organism evidence="6 7">
    <name type="scientific">Acholeplasma oculi</name>
    <dbReference type="NCBI Taxonomy" id="35623"/>
    <lineage>
        <taxon>Bacteria</taxon>
        <taxon>Bacillati</taxon>
        <taxon>Mycoplasmatota</taxon>
        <taxon>Mollicutes</taxon>
        <taxon>Acholeplasmatales</taxon>
        <taxon>Acholeplasmataceae</taxon>
        <taxon>Acholeplasma</taxon>
    </lineage>
</organism>
<dbReference type="RefSeq" id="WP_045749112.1">
    <property type="nucleotide sequence ID" value="NZ_FUZK01000003.1"/>
</dbReference>
<sequence length="216" mass="25219">MQTIVNATRMELTRLKNQLATTRKGHRLLKDKQDEMMRQFLLQIESYKELRKQVEYKWLKALSYFDDAKTYHYEAELKEKFLIPATTLELAYEKESVMSVIVPKIKIKEAVEPKLTYAFHGTHPLIDDIVMILSKNLSALVELAAMDKKVRILIKEIEKAKRRVNAIEHILIPEILANIKVVKMKINEAELSNTIRIMKSKDLILKKQQANESLKD</sequence>
<dbReference type="Pfam" id="PF01813">
    <property type="entry name" value="ATP-synt_D"/>
    <property type="match status" value="1"/>
</dbReference>
<dbReference type="GO" id="GO:0005524">
    <property type="term" value="F:ATP binding"/>
    <property type="evidence" value="ECO:0007669"/>
    <property type="project" value="UniProtKB-UniRule"/>
</dbReference>
<gene>
    <name evidence="6" type="primary">ntpD2</name>
    <name evidence="4" type="synonym">atpD</name>
    <name evidence="6" type="ORF">Aocu_05050</name>
</gene>
<dbReference type="PANTHER" id="PTHR11671">
    <property type="entry name" value="V-TYPE ATP SYNTHASE SUBUNIT D"/>
    <property type="match status" value="1"/>
</dbReference>
<dbReference type="GO" id="GO:0046933">
    <property type="term" value="F:proton-transporting ATP synthase activity, rotational mechanism"/>
    <property type="evidence" value="ECO:0007669"/>
    <property type="project" value="UniProtKB-UniRule"/>
</dbReference>
<dbReference type="HOGENOM" id="CLU_069688_2_1_14"/>
<dbReference type="InParanoid" id="A0A061A9N4"/>
<protein>
    <recommendedName>
        <fullName evidence="4">V-type ATP synthase subunit D</fullName>
    </recommendedName>
    <alternativeName>
        <fullName evidence="4">V-ATPase subunit D</fullName>
    </alternativeName>
</protein>
<evidence type="ECO:0000256" key="3">
    <source>
        <dbReference type="ARBA" id="ARBA00023065"/>
    </source>
</evidence>
<dbReference type="OrthoDB" id="9781718at2"/>
<dbReference type="Proteomes" id="UP000032434">
    <property type="component" value="Chromosome 1"/>
</dbReference>
<dbReference type="KEGG" id="aoc:Aocu_05050"/>
<dbReference type="EMBL" id="LK028559">
    <property type="protein sequence ID" value="CDR30578.1"/>
    <property type="molecule type" value="Genomic_DNA"/>
</dbReference>
<evidence type="ECO:0000256" key="5">
    <source>
        <dbReference type="SAM" id="Coils"/>
    </source>
</evidence>
<keyword evidence="5" id="KW-0175">Coiled coil</keyword>
<name>A0A061A9N4_9MOLU</name>
<keyword evidence="3 4" id="KW-0406">Ion transport</keyword>
<evidence type="ECO:0000256" key="1">
    <source>
        <dbReference type="ARBA" id="ARBA00005850"/>
    </source>
</evidence>
<dbReference type="InterPro" id="IPR002699">
    <property type="entry name" value="V_ATPase_D"/>
</dbReference>
<dbReference type="NCBIfam" id="TIGR00309">
    <property type="entry name" value="V_ATPase_subD"/>
    <property type="match status" value="1"/>
</dbReference>
<dbReference type="GO" id="GO:0042777">
    <property type="term" value="P:proton motive force-driven plasma membrane ATP synthesis"/>
    <property type="evidence" value="ECO:0007669"/>
    <property type="project" value="UniProtKB-UniRule"/>
</dbReference>
<evidence type="ECO:0000313" key="7">
    <source>
        <dbReference type="Proteomes" id="UP000032434"/>
    </source>
</evidence>
<comment type="function">
    <text evidence="4">Produces ATP from ADP in the presence of a proton gradient across the membrane.</text>
</comment>
<keyword evidence="4" id="KW-0375">Hydrogen ion transport</keyword>
<dbReference type="Gene3D" id="1.10.287.3240">
    <property type="match status" value="1"/>
</dbReference>
<reference evidence="7" key="1">
    <citation type="submission" date="2014-05" db="EMBL/GenBank/DDBJ databases">
        <authorList>
            <person name="Kube M."/>
        </authorList>
    </citation>
    <scope>NUCLEOTIDE SEQUENCE [LARGE SCALE GENOMIC DNA]</scope>
</reference>
<comment type="similarity">
    <text evidence="1 4">Belongs to the V-ATPase D subunit family.</text>
</comment>
<keyword evidence="2 4" id="KW-0813">Transport</keyword>
<dbReference type="AlphaFoldDB" id="A0A061A9N4"/>
<dbReference type="GO" id="GO:0046961">
    <property type="term" value="F:proton-transporting ATPase activity, rotational mechanism"/>
    <property type="evidence" value="ECO:0007669"/>
    <property type="project" value="InterPro"/>
</dbReference>